<evidence type="ECO:0000313" key="7">
    <source>
        <dbReference type="WBParaSite" id="GPUH_0000227001-mRNA-1"/>
    </source>
</evidence>
<keyword evidence="4" id="KW-1133">Transmembrane helix</keyword>
<proteinExistence type="predicted"/>
<evidence type="ECO:0000259" key="6">
    <source>
        <dbReference type="Pfam" id="PF01545"/>
    </source>
</evidence>
<keyword evidence="2" id="KW-0813">Transport</keyword>
<evidence type="ECO:0000256" key="4">
    <source>
        <dbReference type="ARBA" id="ARBA00022989"/>
    </source>
</evidence>
<dbReference type="InterPro" id="IPR040177">
    <property type="entry name" value="SLC30A9"/>
</dbReference>
<dbReference type="GO" id="GO:0005783">
    <property type="term" value="C:endoplasmic reticulum"/>
    <property type="evidence" value="ECO:0007669"/>
    <property type="project" value="TreeGrafter"/>
</dbReference>
<evidence type="ECO:0000256" key="3">
    <source>
        <dbReference type="ARBA" id="ARBA00022692"/>
    </source>
</evidence>
<evidence type="ECO:0000256" key="5">
    <source>
        <dbReference type="ARBA" id="ARBA00023136"/>
    </source>
</evidence>
<dbReference type="WBParaSite" id="GPUH_0000227001-mRNA-1">
    <property type="protein sequence ID" value="GPUH_0000227001-mRNA-1"/>
    <property type="gene ID" value="GPUH_0000227001"/>
</dbReference>
<feature type="domain" description="Cation efflux protein transmembrane" evidence="6">
    <location>
        <begin position="135"/>
        <end position="239"/>
    </location>
</feature>
<comment type="subcellular location">
    <subcellularLocation>
        <location evidence="1">Membrane</location>
        <topology evidence="1">Multi-pass membrane protein</topology>
    </subcellularLocation>
</comment>
<evidence type="ECO:0000256" key="2">
    <source>
        <dbReference type="ARBA" id="ARBA00022448"/>
    </source>
</evidence>
<dbReference type="GO" id="GO:0016020">
    <property type="term" value="C:membrane"/>
    <property type="evidence" value="ECO:0007669"/>
    <property type="project" value="UniProtKB-SubCell"/>
</dbReference>
<dbReference type="InterPro" id="IPR058533">
    <property type="entry name" value="Cation_efflux_TM"/>
</dbReference>
<dbReference type="AlphaFoldDB" id="A0A183D0M4"/>
<reference evidence="7" key="1">
    <citation type="submission" date="2016-06" db="UniProtKB">
        <authorList>
            <consortium name="WormBaseParasite"/>
        </authorList>
    </citation>
    <scope>IDENTIFICATION</scope>
</reference>
<name>A0A183D0M4_9BILA</name>
<evidence type="ECO:0000256" key="1">
    <source>
        <dbReference type="ARBA" id="ARBA00004141"/>
    </source>
</evidence>
<dbReference type="GO" id="GO:0006882">
    <property type="term" value="P:intracellular zinc ion homeostasis"/>
    <property type="evidence" value="ECO:0007669"/>
    <property type="project" value="TreeGrafter"/>
</dbReference>
<dbReference type="Gene3D" id="1.20.1510.10">
    <property type="entry name" value="Cation efflux protein transmembrane domain"/>
    <property type="match status" value="1"/>
</dbReference>
<dbReference type="SUPFAM" id="SSF161111">
    <property type="entry name" value="Cation efflux protein transmembrane domain-like"/>
    <property type="match status" value="1"/>
</dbReference>
<dbReference type="Pfam" id="PF01545">
    <property type="entry name" value="Cation_efflux"/>
    <property type="match status" value="1"/>
</dbReference>
<sequence length="241" mass="27354">LFRTSAVCSRKLDELKGKLFRGAQSRKNNFRLDDMIEERLDDVVSFQSRALQEFGLVRDHLQDLPRKELFPKRAVYSLDDVYQKALQVHGSERAIQQRMRLFQKYLYQNPIYDGRQRKKEPALATSQDASKAVKFALGTNFLDVCFKLYGSLITGSKSLAAEGLHSSLDLTNQIILIYGIRWSRLNPTPAFPYGYGNARYIASLISGCWLFGFGGGISLYHGITGLLHPHAIESPKWASFL</sequence>
<dbReference type="PANTHER" id="PTHR13414">
    <property type="entry name" value="HUEL-CATION TRANSPORTER"/>
    <property type="match status" value="1"/>
</dbReference>
<keyword evidence="5" id="KW-0472">Membrane</keyword>
<accession>A0A183D0M4</accession>
<organism evidence="7">
    <name type="scientific">Gongylonema pulchrum</name>
    <dbReference type="NCBI Taxonomy" id="637853"/>
    <lineage>
        <taxon>Eukaryota</taxon>
        <taxon>Metazoa</taxon>
        <taxon>Ecdysozoa</taxon>
        <taxon>Nematoda</taxon>
        <taxon>Chromadorea</taxon>
        <taxon>Rhabditida</taxon>
        <taxon>Spirurina</taxon>
        <taxon>Spiruromorpha</taxon>
        <taxon>Spiruroidea</taxon>
        <taxon>Gongylonematidae</taxon>
        <taxon>Gongylonema</taxon>
    </lineage>
</organism>
<dbReference type="GO" id="GO:0006829">
    <property type="term" value="P:zinc ion transport"/>
    <property type="evidence" value="ECO:0007669"/>
    <property type="project" value="InterPro"/>
</dbReference>
<dbReference type="InterPro" id="IPR027469">
    <property type="entry name" value="Cation_efflux_TMD_sf"/>
</dbReference>
<protein>
    <submittedName>
        <fullName evidence="7">SPX domain-containing protein</fullName>
    </submittedName>
</protein>
<keyword evidence="3" id="KW-0812">Transmembrane</keyword>
<dbReference type="GO" id="GO:0008324">
    <property type="term" value="F:monoatomic cation transmembrane transporter activity"/>
    <property type="evidence" value="ECO:0007669"/>
    <property type="project" value="InterPro"/>
</dbReference>
<dbReference type="PANTHER" id="PTHR13414:SF9">
    <property type="entry name" value="PROTON-COUPLED ZINC ANTIPORTER SLC30A9, MITOCHONDRIAL"/>
    <property type="match status" value="1"/>
</dbReference>